<dbReference type="AlphaFoldDB" id="A0A2P8FTW1"/>
<dbReference type="Pfam" id="PF00106">
    <property type="entry name" value="adh_short"/>
    <property type="match status" value="1"/>
</dbReference>
<keyword evidence="2" id="KW-0560">Oxidoreductase</keyword>
<gene>
    <name evidence="3" type="ORF">CLV60_11275</name>
</gene>
<dbReference type="GO" id="GO:0016491">
    <property type="term" value="F:oxidoreductase activity"/>
    <property type="evidence" value="ECO:0007669"/>
    <property type="project" value="UniProtKB-KW"/>
</dbReference>
<dbReference type="Gene3D" id="3.40.50.720">
    <property type="entry name" value="NAD(P)-binding Rossmann-like Domain"/>
    <property type="match status" value="1"/>
</dbReference>
<reference evidence="3 4" key="1">
    <citation type="submission" date="2018-03" db="EMBL/GenBank/DDBJ databases">
        <title>Genomic Encyclopedia of Archaeal and Bacterial Type Strains, Phase II (KMG-II): from individual species to whole genera.</title>
        <authorList>
            <person name="Goeker M."/>
        </authorList>
    </citation>
    <scope>NUCLEOTIDE SEQUENCE [LARGE SCALE GENOMIC DNA]</scope>
    <source>
        <strain evidence="3 4">DSM 29057</strain>
    </source>
</reference>
<evidence type="ECO:0000256" key="2">
    <source>
        <dbReference type="ARBA" id="ARBA00023002"/>
    </source>
</evidence>
<dbReference type="InterPro" id="IPR002347">
    <property type="entry name" value="SDR_fam"/>
</dbReference>
<proteinExistence type="inferred from homology"/>
<dbReference type="RefSeq" id="WP_106597767.1">
    <property type="nucleotide sequence ID" value="NZ_PYAS01000012.1"/>
</dbReference>
<dbReference type="Proteomes" id="UP000241964">
    <property type="component" value="Unassembled WGS sequence"/>
</dbReference>
<dbReference type="PRINTS" id="PR00081">
    <property type="entry name" value="GDHRDH"/>
</dbReference>
<dbReference type="EMBL" id="PYAS01000012">
    <property type="protein sequence ID" value="PSL25156.1"/>
    <property type="molecule type" value="Genomic_DNA"/>
</dbReference>
<accession>A0A2P8FTW1</accession>
<dbReference type="PANTHER" id="PTHR43669:SF8">
    <property type="entry name" value="SHORT-CHAIN TYPE DEHYDROGENASE_REDUCTASE-RELATED"/>
    <property type="match status" value="1"/>
</dbReference>
<dbReference type="OrthoDB" id="9810908at2"/>
<comment type="caution">
    <text evidence="3">The sequence shown here is derived from an EMBL/GenBank/DDBJ whole genome shotgun (WGS) entry which is preliminary data.</text>
</comment>
<dbReference type="SUPFAM" id="SSF51735">
    <property type="entry name" value="NAD(P)-binding Rossmann-fold domains"/>
    <property type="match status" value="1"/>
</dbReference>
<dbReference type="InterPro" id="IPR036291">
    <property type="entry name" value="NAD(P)-bd_dom_sf"/>
</dbReference>
<keyword evidence="4" id="KW-1185">Reference proteome</keyword>
<sequence length="229" mass="24451">MPKQVIVSGATGNLGKDVVKKLTELGYGMHINVREGKTNAYADNASVSNYLADLSNAEQAELFVAEAITNAGKIEAGILLAGGFAMAKLTDTTDADIEQMLTMNFKTAFHIVKPLMKHFEVNGGGQFIFIGARPALVAEAGTGSFAYTLAKTLIFQMADLINAEGKSKNITATVIVPSIIDTPDNRAAMPNSDFSKWIPATDMAEGIAFVLSDTGKKLRQTVLKLYNEA</sequence>
<evidence type="ECO:0000313" key="4">
    <source>
        <dbReference type="Proteomes" id="UP000241964"/>
    </source>
</evidence>
<dbReference type="PANTHER" id="PTHR43669">
    <property type="entry name" value="5-KETO-D-GLUCONATE 5-REDUCTASE"/>
    <property type="match status" value="1"/>
</dbReference>
<protein>
    <submittedName>
        <fullName evidence="3">NADP-dependent 3-hydroxy acid dehydrogenase YdfG</fullName>
    </submittedName>
</protein>
<evidence type="ECO:0000256" key="1">
    <source>
        <dbReference type="ARBA" id="ARBA00006484"/>
    </source>
</evidence>
<comment type="similarity">
    <text evidence="1">Belongs to the short-chain dehydrogenases/reductases (SDR) family.</text>
</comment>
<name>A0A2P8FTW1_9BACT</name>
<organism evidence="3 4">
    <name type="scientific">Dyadobacter jiangsuensis</name>
    <dbReference type="NCBI Taxonomy" id="1591085"/>
    <lineage>
        <taxon>Bacteria</taxon>
        <taxon>Pseudomonadati</taxon>
        <taxon>Bacteroidota</taxon>
        <taxon>Cytophagia</taxon>
        <taxon>Cytophagales</taxon>
        <taxon>Spirosomataceae</taxon>
        <taxon>Dyadobacter</taxon>
    </lineage>
</organism>
<evidence type="ECO:0000313" key="3">
    <source>
        <dbReference type="EMBL" id="PSL25156.1"/>
    </source>
</evidence>